<organism evidence="1 2">
    <name type="scientific">Grimontia hollisae</name>
    <name type="common">Vibrio hollisae</name>
    <dbReference type="NCBI Taxonomy" id="673"/>
    <lineage>
        <taxon>Bacteria</taxon>
        <taxon>Pseudomonadati</taxon>
        <taxon>Pseudomonadota</taxon>
        <taxon>Gammaproteobacteria</taxon>
        <taxon>Vibrionales</taxon>
        <taxon>Vibrionaceae</taxon>
        <taxon>Grimontia</taxon>
    </lineage>
</organism>
<evidence type="ECO:0000313" key="2">
    <source>
        <dbReference type="Proteomes" id="UP000254512"/>
    </source>
</evidence>
<gene>
    <name evidence="1" type="ORF">NCTC11645_02194</name>
</gene>
<protein>
    <submittedName>
        <fullName evidence="1">Uncharacterized protein</fullName>
    </submittedName>
</protein>
<dbReference type="Proteomes" id="UP000254512">
    <property type="component" value="Unassembled WGS sequence"/>
</dbReference>
<accession>A0A377HNE6</accession>
<dbReference type="EMBL" id="UGHD01000002">
    <property type="protein sequence ID" value="STO57801.1"/>
    <property type="molecule type" value="Genomic_DNA"/>
</dbReference>
<dbReference type="AlphaFoldDB" id="A0A377HNE6"/>
<evidence type="ECO:0000313" key="1">
    <source>
        <dbReference type="EMBL" id="STO57801.1"/>
    </source>
</evidence>
<proteinExistence type="predicted"/>
<dbReference type="STRING" id="673.AL542_15545"/>
<dbReference type="RefSeq" id="WP_181816863.1">
    <property type="nucleotide sequence ID" value="NZ_CABMOB010000001.1"/>
</dbReference>
<reference evidence="1 2" key="1">
    <citation type="submission" date="2018-06" db="EMBL/GenBank/DDBJ databases">
        <authorList>
            <consortium name="Pathogen Informatics"/>
            <person name="Doyle S."/>
        </authorList>
    </citation>
    <scope>NUCLEOTIDE SEQUENCE [LARGE SCALE GENOMIC DNA]</scope>
    <source>
        <strain evidence="1 2">NCTC11645</strain>
    </source>
</reference>
<sequence length="152" mass="17801">MKRSEKWYFRLKHHCLAKERLTKEQFESLTQLSDEEVDAFFQQSSRHIKKRMSCLGKVVRYQNAKKAEISHEWPTLRQELGQKLCLWSDALGIKPVKGHADDVTLGLAMLANTDRKKAMIWSIRLKKALPDFLIEVKSVPRLQQLLLQINKD</sequence>
<name>A0A377HNE6_GRIHO</name>